<proteinExistence type="predicted"/>
<organism evidence="2 3">
    <name type="scientific">Strongyloides venezuelensis</name>
    <name type="common">Threadworm</name>
    <dbReference type="NCBI Taxonomy" id="75913"/>
    <lineage>
        <taxon>Eukaryota</taxon>
        <taxon>Metazoa</taxon>
        <taxon>Ecdysozoa</taxon>
        <taxon>Nematoda</taxon>
        <taxon>Chromadorea</taxon>
        <taxon>Rhabditida</taxon>
        <taxon>Tylenchina</taxon>
        <taxon>Panagrolaimomorpha</taxon>
        <taxon>Strongyloidoidea</taxon>
        <taxon>Strongyloididae</taxon>
        <taxon>Strongyloides</taxon>
    </lineage>
</organism>
<dbReference type="Proteomes" id="UP000035680">
    <property type="component" value="Unassembled WGS sequence"/>
</dbReference>
<evidence type="ECO:0000256" key="1">
    <source>
        <dbReference type="SAM" id="MobiDB-lite"/>
    </source>
</evidence>
<feature type="compositionally biased region" description="Basic and acidic residues" evidence="1">
    <location>
        <begin position="174"/>
        <end position="190"/>
    </location>
</feature>
<accession>A0A0K0FT00</accession>
<name>A0A0K0FT00_STRVS</name>
<evidence type="ECO:0000313" key="3">
    <source>
        <dbReference type="WBParaSite" id="SVE_1453400.1"/>
    </source>
</evidence>
<dbReference type="AlphaFoldDB" id="A0A0K0FT00"/>
<protein>
    <submittedName>
        <fullName evidence="3">Uncharacterized protein</fullName>
    </submittedName>
</protein>
<feature type="region of interest" description="Disordered" evidence="1">
    <location>
        <begin position="157"/>
        <end position="190"/>
    </location>
</feature>
<evidence type="ECO:0000313" key="2">
    <source>
        <dbReference type="Proteomes" id="UP000035680"/>
    </source>
</evidence>
<sequence length="216" mass="24634">MFYKNCKNTDALVNRLIRLKNDLFNIAEAEGRQILNIKKKLSFEITETFDTIYHSQDETSLYNFNLSDNNVLQDKSSKILSDDDIVSNDNSLQDVENDIIINSNDGISESDISKNNDKIVIKKDKLLQVDDSEFINKMNDKKDKTIQIGDGNKVVDENAGWNDKTTQTGDGSEVIDKDTGKNDKKQQVDDSKIMEEKVYNTPGNTRNLFSLKDYKC</sequence>
<reference evidence="3" key="2">
    <citation type="submission" date="2015-08" db="UniProtKB">
        <authorList>
            <consortium name="WormBaseParasite"/>
        </authorList>
    </citation>
    <scope>IDENTIFICATION</scope>
</reference>
<reference evidence="2" key="1">
    <citation type="submission" date="2014-07" db="EMBL/GenBank/DDBJ databases">
        <authorList>
            <person name="Martin A.A"/>
            <person name="De Silva N."/>
        </authorList>
    </citation>
    <scope>NUCLEOTIDE SEQUENCE</scope>
</reference>
<dbReference type="WBParaSite" id="SVE_1453400.1">
    <property type="protein sequence ID" value="SVE_1453400.1"/>
    <property type="gene ID" value="SVE_1453400"/>
</dbReference>
<keyword evidence="2" id="KW-1185">Reference proteome</keyword>